<reference evidence="1 2" key="1">
    <citation type="submission" date="2024-05" db="EMBL/GenBank/DDBJ databases">
        <title>A high-quality chromosomal-level genome assembly of Topmouth culter (Culter alburnus).</title>
        <authorList>
            <person name="Zhao H."/>
        </authorList>
    </citation>
    <scope>NUCLEOTIDE SEQUENCE [LARGE SCALE GENOMIC DNA]</scope>
    <source>
        <strain evidence="1">CATC2023</strain>
        <tissue evidence="1">Muscle</tissue>
    </source>
</reference>
<keyword evidence="2" id="KW-1185">Reference proteome</keyword>
<dbReference type="Proteomes" id="UP001479290">
    <property type="component" value="Unassembled WGS sequence"/>
</dbReference>
<dbReference type="AlphaFoldDB" id="A0AAW2A8J1"/>
<name>A0AAW2A8J1_CULAL</name>
<protein>
    <submittedName>
        <fullName evidence="1">Uncharacterized protein</fullName>
    </submittedName>
</protein>
<evidence type="ECO:0000313" key="1">
    <source>
        <dbReference type="EMBL" id="KAK9968830.1"/>
    </source>
</evidence>
<sequence length="94" mass="10879">MHLCSGLMERFLSDSSRQPLKCLLRTSPETLHEELTINKHDTRGWMEGFAVVLNCFPVCGSSRWDKRRRGRKSPTVAVSKARRVWFAACDTLRR</sequence>
<proteinExistence type="predicted"/>
<accession>A0AAW2A8J1</accession>
<gene>
    <name evidence="1" type="ORF">ABG768_003131</name>
</gene>
<comment type="caution">
    <text evidence="1">The sequence shown here is derived from an EMBL/GenBank/DDBJ whole genome shotgun (WGS) entry which is preliminary data.</text>
</comment>
<organism evidence="1 2">
    <name type="scientific">Culter alburnus</name>
    <name type="common">Topmouth culter</name>
    <dbReference type="NCBI Taxonomy" id="194366"/>
    <lineage>
        <taxon>Eukaryota</taxon>
        <taxon>Metazoa</taxon>
        <taxon>Chordata</taxon>
        <taxon>Craniata</taxon>
        <taxon>Vertebrata</taxon>
        <taxon>Euteleostomi</taxon>
        <taxon>Actinopterygii</taxon>
        <taxon>Neopterygii</taxon>
        <taxon>Teleostei</taxon>
        <taxon>Ostariophysi</taxon>
        <taxon>Cypriniformes</taxon>
        <taxon>Xenocyprididae</taxon>
        <taxon>Xenocypridinae</taxon>
        <taxon>Culter</taxon>
    </lineage>
</organism>
<dbReference type="EMBL" id="JAWDJR010000010">
    <property type="protein sequence ID" value="KAK9968830.1"/>
    <property type="molecule type" value="Genomic_DNA"/>
</dbReference>
<evidence type="ECO:0000313" key="2">
    <source>
        <dbReference type="Proteomes" id="UP001479290"/>
    </source>
</evidence>